<reference evidence="2" key="1">
    <citation type="journal article" date="2022" name="Front. Genet.">
        <title>Chromosome-Scale Assembly of the Dendrobium nobile Genome Provides Insights Into the Molecular Mechanism of the Biosynthesis of the Medicinal Active Ingredient of Dendrobium.</title>
        <authorList>
            <person name="Xu Q."/>
            <person name="Niu S.-C."/>
            <person name="Li K.-L."/>
            <person name="Zheng P.-J."/>
            <person name="Zhang X.-J."/>
            <person name="Jia Y."/>
            <person name="Liu Y."/>
            <person name="Niu Y.-X."/>
            <person name="Yu L.-H."/>
            <person name="Chen D.-F."/>
            <person name="Zhang G.-Q."/>
        </authorList>
    </citation>
    <scope>NUCLEOTIDE SEQUENCE</scope>
    <source>
        <tissue evidence="2">Leaf</tissue>
    </source>
</reference>
<sequence length="142" mass="15534">MFSCKVNIFRNTFPPSFPSFPVPVLMHCRMQRQPLLVPLVSFTSNRIRSLRALVFSSFFQSSMETTSFSPSIDSTDASIGPPLSRERRSCAPPPLLKPSRGESAKEFGFGRAEFGRDSLLGDGTAVRPALVLAAQVARILAA</sequence>
<feature type="compositionally biased region" description="Polar residues" evidence="1">
    <location>
        <begin position="65"/>
        <end position="77"/>
    </location>
</feature>
<dbReference type="AlphaFoldDB" id="A0A8T3A2D7"/>
<gene>
    <name evidence="2" type="ORF">KFK09_028613</name>
</gene>
<feature type="region of interest" description="Disordered" evidence="1">
    <location>
        <begin position="65"/>
        <end position="103"/>
    </location>
</feature>
<name>A0A8T3A2D7_DENNO</name>
<evidence type="ECO:0000313" key="2">
    <source>
        <dbReference type="EMBL" id="KAI0488774.1"/>
    </source>
</evidence>
<organism evidence="2 3">
    <name type="scientific">Dendrobium nobile</name>
    <name type="common">Orchid</name>
    <dbReference type="NCBI Taxonomy" id="94219"/>
    <lineage>
        <taxon>Eukaryota</taxon>
        <taxon>Viridiplantae</taxon>
        <taxon>Streptophyta</taxon>
        <taxon>Embryophyta</taxon>
        <taxon>Tracheophyta</taxon>
        <taxon>Spermatophyta</taxon>
        <taxon>Magnoliopsida</taxon>
        <taxon>Liliopsida</taxon>
        <taxon>Asparagales</taxon>
        <taxon>Orchidaceae</taxon>
        <taxon>Epidendroideae</taxon>
        <taxon>Malaxideae</taxon>
        <taxon>Dendrobiinae</taxon>
        <taxon>Dendrobium</taxon>
    </lineage>
</organism>
<protein>
    <submittedName>
        <fullName evidence="2">Uncharacterized protein</fullName>
    </submittedName>
</protein>
<comment type="caution">
    <text evidence="2">The sequence shown here is derived from an EMBL/GenBank/DDBJ whole genome shotgun (WGS) entry which is preliminary data.</text>
</comment>
<proteinExistence type="predicted"/>
<accession>A0A8T3A2D7</accession>
<dbReference type="EMBL" id="JAGYWB010000019">
    <property type="protein sequence ID" value="KAI0488774.1"/>
    <property type="molecule type" value="Genomic_DNA"/>
</dbReference>
<keyword evidence="3" id="KW-1185">Reference proteome</keyword>
<evidence type="ECO:0000256" key="1">
    <source>
        <dbReference type="SAM" id="MobiDB-lite"/>
    </source>
</evidence>
<evidence type="ECO:0000313" key="3">
    <source>
        <dbReference type="Proteomes" id="UP000829196"/>
    </source>
</evidence>
<dbReference type="Proteomes" id="UP000829196">
    <property type="component" value="Unassembled WGS sequence"/>
</dbReference>